<sequence>MYRHTETTTATPVFTDERRLLWQTLETFPAESQEYRDICVSLLAPVICDLKKTKHTGQITRDSLLQILSRYDEYGEQQEFILSRLWQSLPESLSDSDLKSLIAAELNQLLYVNNQLTFSQFNLR</sequence>
<keyword evidence="1" id="KW-0808">Transferase</keyword>
<accession>A0AAI9HUG2</accession>
<comment type="caution">
    <text evidence="1">The sequence shown here is derived from an EMBL/GenBank/DDBJ whole genome shotgun (WGS) entry which is preliminary data.</text>
</comment>
<evidence type="ECO:0000313" key="1">
    <source>
        <dbReference type="EMBL" id="EMO9458009.1"/>
    </source>
</evidence>
<keyword evidence="1" id="KW-0418">Kinase</keyword>
<dbReference type="GO" id="GO:0016301">
    <property type="term" value="F:kinase activity"/>
    <property type="evidence" value="ECO:0007669"/>
    <property type="project" value="UniProtKB-KW"/>
</dbReference>
<dbReference type="EMBL" id="ABKJEP030000066">
    <property type="protein sequence ID" value="EMO9458009.1"/>
    <property type="molecule type" value="Genomic_DNA"/>
</dbReference>
<gene>
    <name evidence="1" type="ORF">PN925_003415</name>
</gene>
<organism evidence="1">
    <name type="scientific">Morganella morganii</name>
    <name type="common">Proteus morganii</name>
    <dbReference type="NCBI Taxonomy" id="582"/>
    <lineage>
        <taxon>Bacteria</taxon>
        <taxon>Pseudomonadati</taxon>
        <taxon>Pseudomonadota</taxon>
        <taxon>Gammaproteobacteria</taxon>
        <taxon>Enterobacterales</taxon>
        <taxon>Morganellaceae</taxon>
        <taxon>Morganella</taxon>
    </lineage>
</organism>
<proteinExistence type="predicted"/>
<reference evidence="1" key="1">
    <citation type="submission" date="2024-02" db="EMBL/GenBank/DDBJ databases">
        <authorList>
            <consortium name="Clinical and Environmental Microbiology Branch: Whole genome sequencing antimicrobial resistance pathogens in the healthcare setting"/>
        </authorList>
    </citation>
    <scope>NUCLEOTIDE SEQUENCE</scope>
    <source>
        <strain evidence="1">2023KU-00017</strain>
    </source>
</reference>
<dbReference type="RefSeq" id="WP_368898809.1">
    <property type="nucleotide sequence ID" value="NZ_CAXOOS010000002.1"/>
</dbReference>
<protein>
    <submittedName>
        <fullName evidence="1">Guanylate kinase</fullName>
    </submittedName>
</protein>
<dbReference type="AlphaFoldDB" id="A0AAI9HUG2"/>
<name>A0AAI9HUG2_MORMO</name>